<organism evidence="1 2">
    <name type="scientific">Sphingomonas aerolata</name>
    <dbReference type="NCBI Taxonomy" id="185951"/>
    <lineage>
        <taxon>Bacteria</taxon>
        <taxon>Pseudomonadati</taxon>
        <taxon>Pseudomonadota</taxon>
        <taxon>Alphaproteobacteria</taxon>
        <taxon>Sphingomonadales</taxon>
        <taxon>Sphingomonadaceae</taxon>
        <taxon>Sphingomonas</taxon>
    </lineage>
</organism>
<protein>
    <submittedName>
        <fullName evidence="1">Uncharacterized protein</fullName>
    </submittedName>
</protein>
<dbReference type="RefSeq" id="WP_146163705.1">
    <property type="nucleotide sequence ID" value="NZ_PZZN01000003.1"/>
</dbReference>
<dbReference type="AlphaFoldDB" id="A0A2T4YN02"/>
<sequence>MAAEPMRSDVPRTDWPEAVKAQVQIWQGVAAAASHIAHARRTMFLAYVAEGFAEAQALELIKTM</sequence>
<evidence type="ECO:0000313" key="2">
    <source>
        <dbReference type="Proteomes" id="UP000240996"/>
    </source>
</evidence>
<reference evidence="1 2" key="1">
    <citation type="submission" date="2018-04" db="EMBL/GenBank/DDBJ databases">
        <title>Genomic Encyclopedia of Type Strains, Phase III (KMG-III): the genomes of soil and plant-associated and newly described type strains.</title>
        <authorList>
            <person name="Whitman W."/>
        </authorList>
    </citation>
    <scope>NUCLEOTIDE SEQUENCE [LARGE SCALE GENOMIC DNA]</scope>
    <source>
        <strain evidence="1 2">NW12</strain>
    </source>
</reference>
<proteinExistence type="predicted"/>
<comment type="caution">
    <text evidence="1">The sequence shown here is derived from an EMBL/GenBank/DDBJ whole genome shotgun (WGS) entry which is preliminary data.</text>
</comment>
<gene>
    <name evidence="1" type="ORF">C8J24_3007</name>
</gene>
<dbReference type="EMBL" id="PZZN01000003">
    <property type="protein sequence ID" value="PTM44796.1"/>
    <property type="molecule type" value="Genomic_DNA"/>
</dbReference>
<keyword evidence="2" id="KW-1185">Reference proteome</keyword>
<name>A0A2T4YN02_9SPHN</name>
<accession>A0A2T4YN02</accession>
<evidence type="ECO:0000313" key="1">
    <source>
        <dbReference type="EMBL" id="PTM44796.1"/>
    </source>
</evidence>
<dbReference type="Proteomes" id="UP000240996">
    <property type="component" value="Unassembled WGS sequence"/>
</dbReference>